<organism evidence="1 2">
    <name type="scientific">Rhipicephalus microplus</name>
    <name type="common">Cattle tick</name>
    <name type="synonym">Boophilus microplus</name>
    <dbReference type="NCBI Taxonomy" id="6941"/>
    <lineage>
        <taxon>Eukaryota</taxon>
        <taxon>Metazoa</taxon>
        <taxon>Ecdysozoa</taxon>
        <taxon>Arthropoda</taxon>
        <taxon>Chelicerata</taxon>
        <taxon>Arachnida</taxon>
        <taxon>Acari</taxon>
        <taxon>Parasitiformes</taxon>
        <taxon>Ixodida</taxon>
        <taxon>Ixodoidea</taxon>
        <taxon>Ixodidae</taxon>
        <taxon>Rhipicephalinae</taxon>
        <taxon>Rhipicephalus</taxon>
        <taxon>Boophilus</taxon>
    </lineage>
</organism>
<dbReference type="AlphaFoldDB" id="A0A9J6DF58"/>
<sequence length="315" mass="35968">MYEDWLPERNRLSSTDQDMDEDLDIIAVQETKVESMDATVSLLQRFTGRYTASVCELHFHLEVIRLETSRTDDSTGRTVTASLPHARLLAGAIPSIFPDCPKYLTSQRSAREAPEAKWLRLDSSALQNALQKSAETFQLEVEEDRIQSLKDLAEYVRCNSSAFWHALEVNERLILLHNVDEDAPSIKYSVTIKPDLTILFHYLKAPTQKLERNTSIPDVASGKIEITEVLEGIEKWDRDLISTATTSKGDTVETVRALLAKLCEKKEEDDVPTIKFLIEQLKLLCEKKVRRRYSPDVMVFACLLFTISPHAYRYT</sequence>
<protein>
    <submittedName>
        <fullName evidence="1">Uncharacterized protein</fullName>
    </submittedName>
</protein>
<name>A0A9J6DF58_RHIMP</name>
<evidence type="ECO:0000313" key="2">
    <source>
        <dbReference type="Proteomes" id="UP000821866"/>
    </source>
</evidence>
<comment type="caution">
    <text evidence="1">The sequence shown here is derived from an EMBL/GenBank/DDBJ whole genome shotgun (WGS) entry which is preliminary data.</text>
</comment>
<dbReference type="EMBL" id="JABSTU010000009">
    <property type="protein sequence ID" value="KAH8020780.1"/>
    <property type="molecule type" value="Genomic_DNA"/>
</dbReference>
<accession>A0A9J6DF58</accession>
<gene>
    <name evidence="1" type="ORF">HPB51_003479</name>
</gene>
<keyword evidence="2" id="KW-1185">Reference proteome</keyword>
<evidence type="ECO:0000313" key="1">
    <source>
        <dbReference type="EMBL" id="KAH8020780.1"/>
    </source>
</evidence>
<dbReference type="Proteomes" id="UP000821866">
    <property type="component" value="Chromosome 7"/>
</dbReference>
<proteinExistence type="predicted"/>
<reference evidence="1" key="2">
    <citation type="submission" date="2021-09" db="EMBL/GenBank/DDBJ databases">
        <authorList>
            <person name="Jia N."/>
            <person name="Wang J."/>
            <person name="Shi W."/>
            <person name="Du L."/>
            <person name="Sun Y."/>
            <person name="Zhan W."/>
            <person name="Jiang J."/>
            <person name="Wang Q."/>
            <person name="Zhang B."/>
            <person name="Ji P."/>
            <person name="Sakyi L.B."/>
            <person name="Cui X."/>
            <person name="Yuan T."/>
            <person name="Jiang B."/>
            <person name="Yang W."/>
            <person name="Lam T.T.-Y."/>
            <person name="Chang Q."/>
            <person name="Ding S."/>
            <person name="Wang X."/>
            <person name="Zhu J."/>
            <person name="Ruan X."/>
            <person name="Zhao L."/>
            <person name="Wei J."/>
            <person name="Que T."/>
            <person name="Du C."/>
            <person name="Cheng J."/>
            <person name="Dai P."/>
            <person name="Han X."/>
            <person name="Huang E."/>
            <person name="Gao Y."/>
            <person name="Liu J."/>
            <person name="Shao H."/>
            <person name="Ye R."/>
            <person name="Li L."/>
            <person name="Wei W."/>
            <person name="Wang X."/>
            <person name="Wang C."/>
            <person name="Huo Q."/>
            <person name="Li W."/>
            <person name="Guo W."/>
            <person name="Chen H."/>
            <person name="Chen S."/>
            <person name="Zhou L."/>
            <person name="Zhou L."/>
            <person name="Ni X."/>
            <person name="Tian J."/>
            <person name="Zhou Y."/>
            <person name="Sheng Y."/>
            <person name="Liu T."/>
            <person name="Pan Y."/>
            <person name="Xia L."/>
            <person name="Li J."/>
            <person name="Zhao F."/>
            <person name="Cao W."/>
        </authorList>
    </citation>
    <scope>NUCLEOTIDE SEQUENCE</scope>
    <source>
        <strain evidence="1">Rmic-2018</strain>
        <tissue evidence="1">Larvae</tissue>
    </source>
</reference>
<reference evidence="1" key="1">
    <citation type="journal article" date="2020" name="Cell">
        <title>Large-Scale Comparative Analyses of Tick Genomes Elucidate Their Genetic Diversity and Vector Capacities.</title>
        <authorList>
            <consortium name="Tick Genome and Microbiome Consortium (TIGMIC)"/>
            <person name="Jia N."/>
            <person name="Wang J."/>
            <person name="Shi W."/>
            <person name="Du L."/>
            <person name="Sun Y."/>
            <person name="Zhan W."/>
            <person name="Jiang J.F."/>
            <person name="Wang Q."/>
            <person name="Zhang B."/>
            <person name="Ji P."/>
            <person name="Bell-Sakyi L."/>
            <person name="Cui X.M."/>
            <person name="Yuan T.T."/>
            <person name="Jiang B.G."/>
            <person name="Yang W.F."/>
            <person name="Lam T.T."/>
            <person name="Chang Q.C."/>
            <person name="Ding S.J."/>
            <person name="Wang X.J."/>
            <person name="Zhu J.G."/>
            <person name="Ruan X.D."/>
            <person name="Zhao L."/>
            <person name="Wei J.T."/>
            <person name="Ye R.Z."/>
            <person name="Que T.C."/>
            <person name="Du C.H."/>
            <person name="Zhou Y.H."/>
            <person name="Cheng J.X."/>
            <person name="Dai P.F."/>
            <person name="Guo W.B."/>
            <person name="Han X.H."/>
            <person name="Huang E.J."/>
            <person name="Li L.F."/>
            <person name="Wei W."/>
            <person name="Gao Y.C."/>
            <person name="Liu J.Z."/>
            <person name="Shao H.Z."/>
            <person name="Wang X."/>
            <person name="Wang C.C."/>
            <person name="Yang T.C."/>
            <person name="Huo Q.B."/>
            <person name="Li W."/>
            <person name="Chen H.Y."/>
            <person name="Chen S.E."/>
            <person name="Zhou L.G."/>
            <person name="Ni X.B."/>
            <person name="Tian J.H."/>
            <person name="Sheng Y."/>
            <person name="Liu T."/>
            <person name="Pan Y.S."/>
            <person name="Xia L.Y."/>
            <person name="Li J."/>
            <person name="Zhao F."/>
            <person name="Cao W.C."/>
        </authorList>
    </citation>
    <scope>NUCLEOTIDE SEQUENCE</scope>
    <source>
        <strain evidence="1">Rmic-2018</strain>
    </source>
</reference>